<gene>
    <name evidence="1" type="ORF">CDL15_Pgr011960</name>
</gene>
<dbReference type="Proteomes" id="UP000197138">
    <property type="component" value="Unassembled WGS sequence"/>
</dbReference>
<dbReference type="AlphaFoldDB" id="A0A218WCA5"/>
<protein>
    <submittedName>
        <fullName evidence="1">Uncharacterized protein</fullName>
    </submittedName>
</protein>
<reference evidence="2" key="1">
    <citation type="journal article" date="2017" name="Plant J.">
        <title>The pomegranate (Punica granatum L.) genome and the genomics of punicalagin biosynthesis.</title>
        <authorList>
            <person name="Qin G."/>
            <person name="Xu C."/>
            <person name="Ming R."/>
            <person name="Tang H."/>
            <person name="Guyot R."/>
            <person name="Kramer E.M."/>
            <person name="Hu Y."/>
            <person name="Yi X."/>
            <person name="Qi Y."/>
            <person name="Xu X."/>
            <person name="Gao Z."/>
            <person name="Pan H."/>
            <person name="Jian J."/>
            <person name="Tian Y."/>
            <person name="Yue Z."/>
            <person name="Xu Y."/>
        </authorList>
    </citation>
    <scope>NUCLEOTIDE SEQUENCE [LARGE SCALE GENOMIC DNA]</scope>
    <source>
        <strain evidence="2">cv. Dabenzi</strain>
    </source>
</reference>
<comment type="caution">
    <text evidence="1">The sequence shown here is derived from an EMBL/GenBank/DDBJ whole genome shotgun (WGS) entry which is preliminary data.</text>
</comment>
<evidence type="ECO:0000313" key="2">
    <source>
        <dbReference type="Proteomes" id="UP000197138"/>
    </source>
</evidence>
<accession>A0A218WCA5</accession>
<sequence length="171" mass="20226">MEDHSILEDPFLPELGRWPTTSEVFAWTHRRNVDSSLAEEPSRKTHESETEMWSRVVGDQNKSCIYVLSRMTSSTSFNVRNDVPDSLSGFQEQIGQKRKRMEQLDAETRAQAENDRNVRVQQEERIKQKIPEQVVQQHFMMEPRLLQCDRRCSRTSNYYNRTRGYWPATQS</sequence>
<evidence type="ECO:0000313" key="1">
    <source>
        <dbReference type="EMBL" id="OWM70484.1"/>
    </source>
</evidence>
<dbReference type="EMBL" id="MTKT01004619">
    <property type="protein sequence ID" value="OWM70484.1"/>
    <property type="molecule type" value="Genomic_DNA"/>
</dbReference>
<proteinExistence type="predicted"/>
<organism evidence="1 2">
    <name type="scientific">Punica granatum</name>
    <name type="common">Pomegranate</name>
    <dbReference type="NCBI Taxonomy" id="22663"/>
    <lineage>
        <taxon>Eukaryota</taxon>
        <taxon>Viridiplantae</taxon>
        <taxon>Streptophyta</taxon>
        <taxon>Embryophyta</taxon>
        <taxon>Tracheophyta</taxon>
        <taxon>Spermatophyta</taxon>
        <taxon>Magnoliopsida</taxon>
        <taxon>eudicotyledons</taxon>
        <taxon>Gunneridae</taxon>
        <taxon>Pentapetalae</taxon>
        <taxon>rosids</taxon>
        <taxon>malvids</taxon>
        <taxon>Myrtales</taxon>
        <taxon>Lythraceae</taxon>
        <taxon>Punica</taxon>
    </lineage>
</organism>
<name>A0A218WCA5_PUNGR</name>